<evidence type="ECO:0000313" key="3">
    <source>
        <dbReference type="EMBL" id="EAQ50823.1"/>
    </source>
</evidence>
<organism evidence="3 4">
    <name type="scientific">Leeuwenhoekiella blandensis (strain CECT 7118 / CCUG 51940 / KCTC 22103 / MED217)</name>
    <name type="common">Flavobacterium sp. (strain MED217)</name>
    <dbReference type="NCBI Taxonomy" id="398720"/>
    <lineage>
        <taxon>Bacteria</taxon>
        <taxon>Pseudomonadati</taxon>
        <taxon>Bacteroidota</taxon>
        <taxon>Flavobacteriia</taxon>
        <taxon>Flavobacteriales</taxon>
        <taxon>Flavobacteriaceae</taxon>
        <taxon>Leeuwenhoekiella</taxon>
    </lineage>
</organism>
<dbReference type="RefSeq" id="WP_009781315.1">
    <property type="nucleotide sequence ID" value="NZ_CH672395.1"/>
</dbReference>
<dbReference type="EMBL" id="AANC01000001">
    <property type="protein sequence ID" value="EAQ50823.1"/>
    <property type="molecule type" value="Genomic_DNA"/>
</dbReference>
<keyword evidence="1" id="KW-0732">Signal</keyword>
<dbReference type="InterPro" id="IPR011250">
    <property type="entry name" value="OMP/PagP_B-barrel"/>
</dbReference>
<comment type="caution">
    <text evidence="3">The sequence shown here is derived from an EMBL/GenBank/DDBJ whole genome shotgun (WGS) entry which is preliminary data.</text>
</comment>
<dbReference type="HOGENOM" id="CLU_071588_1_0_10"/>
<reference evidence="3 4" key="1">
    <citation type="journal article" date="2007" name="Nature">
        <title>Light stimulates growth of proteorhodopsin-containing marine Flavobacteria.</title>
        <authorList>
            <person name="Gomez-Consarnau L."/>
            <person name="Gonzalez J.M."/>
            <person name="Coll-Llado M."/>
            <person name="Gourdon P."/>
            <person name="Pascher T."/>
            <person name="Neutze R."/>
            <person name="Pedros-Alio C."/>
            <person name="Pinhassi J."/>
        </authorList>
    </citation>
    <scope>NUCLEOTIDE SEQUENCE [LARGE SCALE GENOMIC DNA]</scope>
    <source>
        <strain evidence="3 4">MED217</strain>
    </source>
</reference>
<proteinExistence type="predicted"/>
<dbReference type="SUPFAM" id="SSF56925">
    <property type="entry name" value="OMPA-like"/>
    <property type="match status" value="1"/>
</dbReference>
<evidence type="ECO:0000313" key="4">
    <source>
        <dbReference type="Proteomes" id="UP000001601"/>
    </source>
</evidence>
<feature type="chain" id="PRO_5002662339" description="DUF6089 domain-containing protein" evidence="1">
    <location>
        <begin position="23"/>
        <end position="245"/>
    </location>
</feature>
<keyword evidence="4" id="KW-1185">Reference proteome</keyword>
<evidence type="ECO:0000256" key="1">
    <source>
        <dbReference type="SAM" id="SignalP"/>
    </source>
</evidence>
<dbReference type="STRING" id="398720.MED217_14810"/>
<name>A3XGC7_LEEBM</name>
<gene>
    <name evidence="3" type="ORF">MED217_14810</name>
</gene>
<accession>A3XGC7</accession>
<evidence type="ECO:0000259" key="2">
    <source>
        <dbReference type="Pfam" id="PF19573"/>
    </source>
</evidence>
<protein>
    <recommendedName>
        <fullName evidence="2">DUF6089 domain-containing protein</fullName>
    </recommendedName>
</protein>
<feature type="signal peptide" evidence="1">
    <location>
        <begin position="1"/>
        <end position="22"/>
    </location>
</feature>
<feature type="domain" description="DUF6089" evidence="2">
    <location>
        <begin position="13"/>
        <end position="244"/>
    </location>
</feature>
<dbReference type="OrthoDB" id="654178at2"/>
<dbReference type="AlphaFoldDB" id="A3XGC7"/>
<dbReference type="Gene3D" id="2.40.160.20">
    <property type="match status" value="1"/>
</dbReference>
<dbReference type="eggNOG" id="COG2885">
    <property type="taxonomic scope" value="Bacteria"/>
</dbReference>
<sequence>MRLKSLLPLSIALCITSITTFAQDKSYDIGLYLGGVNYYGEIGKKNFVAPNRAFLGIIGKMNFNENLSARASVTYMTLYDDDRDADDGYRGTGRNNSLYYSFDNSHLELTAALEYVPFSFFKSSYNPIDFYVYGGIGAIYGDELYYPLSAGFEDVQAVKYGTRTRMIIPFGAGLKTFIGSQFMLGIELAPRYNFSDNLDGSHPDEEQLEPNQLPNFINNDWYTYIGLTLTYRIGKGGRNACYCTL</sequence>
<dbReference type="InterPro" id="IPR045743">
    <property type="entry name" value="DUF6089"/>
</dbReference>
<dbReference type="Proteomes" id="UP000001601">
    <property type="component" value="Unassembled WGS sequence"/>
</dbReference>
<dbReference type="Pfam" id="PF19573">
    <property type="entry name" value="DUF6089"/>
    <property type="match status" value="1"/>
</dbReference>